<dbReference type="SUPFAM" id="SSF53850">
    <property type="entry name" value="Periplasmic binding protein-like II"/>
    <property type="match status" value="1"/>
</dbReference>
<evidence type="ECO:0000313" key="2">
    <source>
        <dbReference type="Proteomes" id="UP000830116"/>
    </source>
</evidence>
<dbReference type="EMBL" id="CP093442">
    <property type="protein sequence ID" value="UOF02027.1"/>
    <property type="molecule type" value="Genomic_DNA"/>
</dbReference>
<keyword evidence="2" id="KW-1185">Reference proteome</keyword>
<reference evidence="1" key="1">
    <citation type="submission" date="2022-03" db="EMBL/GenBank/DDBJ databases">
        <title>Genome Identification and Characterization of new species Bdellovibrio reynosense LBG001 sp. nov. from a Mexico soil sample.</title>
        <authorList>
            <person name="Camilli A."/>
            <person name="Ajao Y."/>
            <person name="Guo X."/>
        </authorList>
    </citation>
    <scope>NUCLEOTIDE SEQUENCE</scope>
    <source>
        <strain evidence="1">LBG001</strain>
    </source>
</reference>
<gene>
    <name evidence="1" type="ORF">MNR06_03545</name>
</gene>
<protein>
    <recommendedName>
        <fullName evidence="3">ABC transporter substrate-binding protein</fullName>
    </recommendedName>
</protein>
<evidence type="ECO:0008006" key="3">
    <source>
        <dbReference type="Google" id="ProtNLM"/>
    </source>
</evidence>
<proteinExistence type="predicted"/>
<sequence>MKTKILWFLFFLVCMGVGFLHGVLPHGLSKSVFISPEKIQIITTDAAFFPEQLQKELEAEMHVKFSVTVSRDWESLLAHTVASPGVDLLLLPSFWAHTLAQQILLLDLSSHGELAQRTASDFLGKNDNGFFFLPFYWMKTHIQTPDGTGFQNFLKNKQVSTLFLLADEDLLLKHFQTWKEQGLLEQVNQKKILTLQLDQLLAKNADEGAIELPLKEDSKDTLANLSALLVWGAAIPQTSENKDLVLEIIDTLATPYYQEKYLLQTPFNSTFATVTGDEIPLQRRAEYIRNLQLKDILILEKKDFEAKQKLKSEFNFTL</sequence>
<accession>A0ABY4CDR7</accession>
<evidence type="ECO:0000313" key="1">
    <source>
        <dbReference type="EMBL" id="UOF02027.1"/>
    </source>
</evidence>
<organism evidence="1 2">
    <name type="scientific">Bdellovibrio reynosensis</name>
    <dbReference type="NCBI Taxonomy" id="2835041"/>
    <lineage>
        <taxon>Bacteria</taxon>
        <taxon>Pseudomonadati</taxon>
        <taxon>Bdellovibrionota</taxon>
        <taxon>Bdellovibrionia</taxon>
        <taxon>Bdellovibrionales</taxon>
        <taxon>Pseudobdellovibrionaceae</taxon>
        <taxon>Bdellovibrio</taxon>
    </lineage>
</organism>
<name>A0ABY4CDR7_9BACT</name>
<dbReference type="Proteomes" id="UP000830116">
    <property type="component" value="Chromosome"/>
</dbReference>
<dbReference type="RefSeq" id="WP_243538645.1">
    <property type="nucleotide sequence ID" value="NZ_CP093442.1"/>
</dbReference>